<reference evidence="2" key="1">
    <citation type="submission" date="2021-07" db="EMBL/GenBank/DDBJ databases">
        <title>Complete genome sequence and phylogenomic analysis of the two lytic bacteriophage isolated from terrestrial biotopes of Antarctica.</title>
        <authorList>
            <person name="Holovan V."/>
            <person name="Rabalski L."/>
            <person name="Zlatohurska M."/>
            <person name="Andriichuk O."/>
            <person name="Budzanivska I."/>
            <person name="Shevchenko O."/>
            <person name="Gupalo A."/>
        </authorList>
    </citation>
    <scope>NUCLEOTIDE SEQUENCE</scope>
</reference>
<sequence length="133" mass="15019">MEFEMIGTGQIQVDSLTAYMAAISYHFDGTSWATKEPALKHISRISHRTAIALHNLQAEEWRLLDNKMYAPVIAGKVFDLAMNGYDLSRTQSAKLVQKVKMQPNRKVPEGIMLQSYMVKPFQPYMAVTLGLVV</sequence>
<protein>
    <recommendedName>
        <fullName evidence="1">DUF7390 domain-containing protein</fullName>
    </recommendedName>
</protein>
<proteinExistence type="predicted"/>
<evidence type="ECO:0000313" key="3">
    <source>
        <dbReference type="Proteomes" id="UP001058093"/>
    </source>
</evidence>
<feature type="domain" description="DUF7390" evidence="1">
    <location>
        <begin position="4"/>
        <end position="120"/>
    </location>
</feature>
<name>A0A975UUU6_9CAUD</name>
<keyword evidence="3" id="KW-1185">Reference proteome</keyword>
<dbReference type="EMBL" id="MZ605293">
    <property type="protein sequence ID" value="QYW06663.1"/>
    <property type="molecule type" value="Genomic_DNA"/>
</dbReference>
<accession>A0A975UUU6</accession>
<dbReference type="InterPro" id="IPR055814">
    <property type="entry name" value="DUF7390"/>
</dbReference>
<organism evidence="2 3">
    <name type="scientific">Pseudomonas phage UAVern</name>
    <dbReference type="NCBI Taxonomy" id="2856997"/>
    <lineage>
        <taxon>Viruses</taxon>
        <taxon>Duplodnaviria</taxon>
        <taxon>Heunggongvirae</taxon>
        <taxon>Uroviricota</taxon>
        <taxon>Caudoviricetes</taxon>
        <taxon>Vandenendeviridae</taxon>
        <taxon>Gorskivirinae</taxon>
        <taxon>Uavernvirus</taxon>
        <taxon>Uavernvirus uavern</taxon>
    </lineage>
</organism>
<evidence type="ECO:0000313" key="2">
    <source>
        <dbReference type="EMBL" id="QYW06663.1"/>
    </source>
</evidence>
<evidence type="ECO:0000259" key="1">
    <source>
        <dbReference type="Pfam" id="PF24116"/>
    </source>
</evidence>
<gene>
    <name evidence="2" type="ORF">uav_132</name>
</gene>
<dbReference type="Pfam" id="PF24116">
    <property type="entry name" value="DUF7390"/>
    <property type="match status" value="1"/>
</dbReference>
<dbReference type="Proteomes" id="UP001058093">
    <property type="component" value="Segment"/>
</dbReference>